<comment type="caution">
    <text evidence="1">The sequence shown here is derived from an EMBL/GenBank/DDBJ whole genome shotgun (WGS) entry which is preliminary data.</text>
</comment>
<gene>
    <name evidence="1" type="ORF">LTR37_003405</name>
</gene>
<organism evidence="1 2">
    <name type="scientific">Vermiconidia calcicola</name>
    <dbReference type="NCBI Taxonomy" id="1690605"/>
    <lineage>
        <taxon>Eukaryota</taxon>
        <taxon>Fungi</taxon>
        <taxon>Dikarya</taxon>
        <taxon>Ascomycota</taxon>
        <taxon>Pezizomycotina</taxon>
        <taxon>Dothideomycetes</taxon>
        <taxon>Dothideomycetidae</taxon>
        <taxon>Mycosphaerellales</taxon>
        <taxon>Extremaceae</taxon>
        <taxon>Vermiconidia</taxon>
    </lineage>
</organism>
<dbReference type="Proteomes" id="UP001281147">
    <property type="component" value="Unassembled WGS sequence"/>
</dbReference>
<accession>A0ACC3NR83</accession>
<dbReference type="EMBL" id="JAUTXU010000019">
    <property type="protein sequence ID" value="KAK3721115.1"/>
    <property type="molecule type" value="Genomic_DNA"/>
</dbReference>
<evidence type="ECO:0000313" key="2">
    <source>
        <dbReference type="Proteomes" id="UP001281147"/>
    </source>
</evidence>
<keyword evidence="2" id="KW-1185">Reference proteome</keyword>
<name>A0ACC3NR83_9PEZI</name>
<protein>
    <submittedName>
        <fullName evidence="1">Uncharacterized protein</fullName>
    </submittedName>
</protein>
<proteinExistence type="predicted"/>
<evidence type="ECO:0000313" key="1">
    <source>
        <dbReference type="EMBL" id="KAK3721115.1"/>
    </source>
</evidence>
<sequence>MDEGPRGLETEAISANGHELEVVIQEKDINIGMVLPGINEHPKSFQSVLDAVAFLDQPKRQVKADVDDSEIVRQHFSRYRKRVYNAMVSLPDDVNAWQSDQAKRFVTMLTNGRFTIKHIEAKSWVLTEEVIRVQEVGT</sequence>
<reference evidence="1" key="1">
    <citation type="submission" date="2023-07" db="EMBL/GenBank/DDBJ databases">
        <title>Black Yeasts Isolated from many extreme environments.</title>
        <authorList>
            <person name="Coleine C."/>
            <person name="Stajich J.E."/>
            <person name="Selbmann L."/>
        </authorList>
    </citation>
    <scope>NUCLEOTIDE SEQUENCE</scope>
    <source>
        <strain evidence="1">CCFEE 5714</strain>
    </source>
</reference>